<accession>A0A2M4D9N3</accession>
<evidence type="ECO:0000256" key="1">
    <source>
        <dbReference type="SAM" id="MobiDB-lite"/>
    </source>
</evidence>
<feature type="compositionally biased region" description="Basic residues" evidence="1">
    <location>
        <begin position="88"/>
        <end position="104"/>
    </location>
</feature>
<feature type="signal peptide" evidence="2">
    <location>
        <begin position="1"/>
        <end position="30"/>
    </location>
</feature>
<name>A0A2M4D9N3_ANODA</name>
<reference evidence="3" key="1">
    <citation type="submission" date="2018-01" db="EMBL/GenBank/DDBJ databases">
        <title>An insight into the sialome of Amazonian anophelines.</title>
        <authorList>
            <person name="Ribeiro J.M."/>
            <person name="Scarpassa V."/>
            <person name="Calvo E."/>
        </authorList>
    </citation>
    <scope>NUCLEOTIDE SEQUENCE</scope>
</reference>
<sequence>MHFGCTLIDRGGRGVWLLLLLHLLLQYGELEISELGHSRTRARPETCIIASHRTKARKSKMAKKSPGTHTILCSVVCRCPLESLPHRGQTHKSRSTSKTNHKRVKIEGERERERWCKRD</sequence>
<evidence type="ECO:0000313" key="3">
    <source>
        <dbReference type="EMBL" id="MBW74292.1"/>
    </source>
</evidence>
<feature type="chain" id="PRO_5014928275" evidence="2">
    <location>
        <begin position="31"/>
        <end position="119"/>
    </location>
</feature>
<protein>
    <submittedName>
        <fullName evidence="3">Putative secreted protein</fullName>
    </submittedName>
</protein>
<dbReference type="EMBL" id="GGFL01010114">
    <property type="protein sequence ID" value="MBW74292.1"/>
    <property type="molecule type" value="Transcribed_RNA"/>
</dbReference>
<organism evidence="3">
    <name type="scientific">Anopheles darlingi</name>
    <name type="common">Mosquito</name>
    <dbReference type="NCBI Taxonomy" id="43151"/>
    <lineage>
        <taxon>Eukaryota</taxon>
        <taxon>Metazoa</taxon>
        <taxon>Ecdysozoa</taxon>
        <taxon>Arthropoda</taxon>
        <taxon>Hexapoda</taxon>
        <taxon>Insecta</taxon>
        <taxon>Pterygota</taxon>
        <taxon>Neoptera</taxon>
        <taxon>Endopterygota</taxon>
        <taxon>Diptera</taxon>
        <taxon>Nematocera</taxon>
        <taxon>Culicoidea</taxon>
        <taxon>Culicidae</taxon>
        <taxon>Anophelinae</taxon>
        <taxon>Anopheles</taxon>
    </lineage>
</organism>
<evidence type="ECO:0000256" key="2">
    <source>
        <dbReference type="SAM" id="SignalP"/>
    </source>
</evidence>
<dbReference type="AlphaFoldDB" id="A0A2M4D9N3"/>
<proteinExistence type="predicted"/>
<keyword evidence="2" id="KW-0732">Signal</keyword>
<feature type="compositionally biased region" description="Basic and acidic residues" evidence="1">
    <location>
        <begin position="105"/>
        <end position="119"/>
    </location>
</feature>
<feature type="region of interest" description="Disordered" evidence="1">
    <location>
        <begin position="84"/>
        <end position="119"/>
    </location>
</feature>